<dbReference type="OrthoDB" id="5877502at2759"/>
<feature type="region of interest" description="Disordered" evidence="1">
    <location>
        <begin position="1"/>
        <end position="72"/>
    </location>
</feature>
<feature type="compositionally biased region" description="Low complexity" evidence="1">
    <location>
        <begin position="1"/>
        <end position="11"/>
    </location>
</feature>
<feature type="compositionally biased region" description="Low complexity" evidence="1">
    <location>
        <begin position="287"/>
        <end position="298"/>
    </location>
</feature>
<dbReference type="STRING" id="75743.A0A401NNI5"/>
<sequence>TNIEPVTAAAEPECEEEKSEAAPSTNIEPVTAAAEPECEVEKSEAAPSTNIEPVTADENTNPKEQSEHSTAQVTKINAKWTGMYLYPDGLPISIPVKPKPQPRPVLARQEVTATQGAAATIDDLFSPIGSKLLEDYITQLDFEETIVGLDFMVQYHYVGRTEPLYCCELCVCELPLQCVLSHIFGIKHKMRYIKNKHPELLSLNAGKYKTVVKKKAAEIEKRDGRGRVRVIRDYDGPALRERIAAAKIVSENDDQQQDMEYSSYDQNQSTYTKTSPPVETRTKRSSVRSSSKPSSRTSSSRHNRLRDMEYSSCDQDQSTSTESSPPVESRTKRATIRSACIRLNPKPSSRTSSSRSGYRSEYKYSRRDSSTSKRDQSRTRESSKDTKRSGEDWRDEWERSIKRSKEKREKERVRERSTRSDRDKDRRKSRSDSKDDYKKREKPRSSKEDHHKGSNTSVRPLAKPDPAKRDAIIKKEIIKYLTSFKVINDTDAGYVKEVMYELSNRLLQFGQKALKITGSAEKLIEETKSCIPADNPRRELHMATNLGSYPGNLCFKQMVNLVCVVHIDYQVFLVTPSSSLSLPVPS</sequence>
<accession>A0A401NNI5</accession>
<proteinExistence type="predicted"/>
<feature type="non-terminal residue" evidence="2">
    <location>
        <position position="1"/>
    </location>
</feature>
<gene>
    <name evidence="2" type="ORF">scyTo_0014496</name>
</gene>
<protein>
    <recommendedName>
        <fullName evidence="4">U1-type domain-containing protein</fullName>
    </recommendedName>
</protein>
<evidence type="ECO:0000313" key="3">
    <source>
        <dbReference type="Proteomes" id="UP000288216"/>
    </source>
</evidence>
<feature type="compositionally biased region" description="Polar residues" evidence="1">
    <location>
        <begin position="258"/>
        <end position="277"/>
    </location>
</feature>
<organism evidence="2 3">
    <name type="scientific">Scyliorhinus torazame</name>
    <name type="common">Cloudy catshark</name>
    <name type="synonym">Catulus torazame</name>
    <dbReference type="NCBI Taxonomy" id="75743"/>
    <lineage>
        <taxon>Eukaryota</taxon>
        <taxon>Metazoa</taxon>
        <taxon>Chordata</taxon>
        <taxon>Craniata</taxon>
        <taxon>Vertebrata</taxon>
        <taxon>Chondrichthyes</taxon>
        <taxon>Elasmobranchii</taxon>
        <taxon>Galeomorphii</taxon>
        <taxon>Galeoidea</taxon>
        <taxon>Carcharhiniformes</taxon>
        <taxon>Scyliorhinidae</taxon>
        <taxon>Scyliorhinus</taxon>
    </lineage>
</organism>
<feature type="region of interest" description="Disordered" evidence="1">
    <location>
        <begin position="247"/>
        <end position="467"/>
    </location>
</feature>
<feature type="compositionally biased region" description="Low complexity" evidence="1">
    <location>
        <begin position="318"/>
        <end position="328"/>
    </location>
</feature>
<reference evidence="2 3" key="1">
    <citation type="journal article" date="2018" name="Nat. Ecol. Evol.">
        <title>Shark genomes provide insights into elasmobranch evolution and the origin of vertebrates.</title>
        <authorList>
            <person name="Hara Y"/>
            <person name="Yamaguchi K"/>
            <person name="Onimaru K"/>
            <person name="Kadota M"/>
            <person name="Koyanagi M"/>
            <person name="Keeley SD"/>
            <person name="Tatsumi K"/>
            <person name="Tanaka K"/>
            <person name="Motone F"/>
            <person name="Kageyama Y"/>
            <person name="Nozu R"/>
            <person name="Adachi N"/>
            <person name="Nishimura O"/>
            <person name="Nakagawa R"/>
            <person name="Tanegashima C"/>
            <person name="Kiyatake I"/>
            <person name="Matsumoto R"/>
            <person name="Murakumo K"/>
            <person name="Nishida K"/>
            <person name="Terakita A"/>
            <person name="Kuratani S"/>
            <person name="Sato K"/>
            <person name="Hyodo S Kuraku.S."/>
        </authorList>
    </citation>
    <scope>NUCLEOTIDE SEQUENCE [LARGE SCALE GENOMIC DNA]</scope>
</reference>
<name>A0A401NNI5_SCYTO</name>
<dbReference type="EMBL" id="BFAA01007797">
    <property type="protein sequence ID" value="GCB62440.1"/>
    <property type="molecule type" value="Genomic_DNA"/>
</dbReference>
<keyword evidence="3" id="KW-1185">Reference proteome</keyword>
<feature type="compositionally biased region" description="Low complexity" evidence="1">
    <location>
        <begin position="348"/>
        <end position="357"/>
    </location>
</feature>
<evidence type="ECO:0008006" key="4">
    <source>
        <dbReference type="Google" id="ProtNLM"/>
    </source>
</evidence>
<feature type="compositionally biased region" description="Polar residues" evidence="1">
    <location>
        <begin position="46"/>
        <end position="59"/>
    </location>
</feature>
<comment type="caution">
    <text evidence="2">The sequence shown here is derived from an EMBL/GenBank/DDBJ whole genome shotgun (WGS) entry which is preliminary data.</text>
</comment>
<feature type="compositionally biased region" description="Basic and acidic residues" evidence="1">
    <location>
        <begin position="358"/>
        <end position="452"/>
    </location>
</feature>
<dbReference type="AlphaFoldDB" id="A0A401NNI5"/>
<evidence type="ECO:0000256" key="1">
    <source>
        <dbReference type="SAM" id="MobiDB-lite"/>
    </source>
</evidence>
<evidence type="ECO:0000313" key="2">
    <source>
        <dbReference type="EMBL" id="GCB62440.1"/>
    </source>
</evidence>
<dbReference type="Proteomes" id="UP000288216">
    <property type="component" value="Unassembled WGS sequence"/>
</dbReference>